<organism evidence="12 13">
    <name type="scientific">Helianthus annuus</name>
    <name type="common">Common sunflower</name>
    <dbReference type="NCBI Taxonomy" id="4232"/>
    <lineage>
        <taxon>Eukaryota</taxon>
        <taxon>Viridiplantae</taxon>
        <taxon>Streptophyta</taxon>
        <taxon>Embryophyta</taxon>
        <taxon>Tracheophyta</taxon>
        <taxon>Spermatophyta</taxon>
        <taxon>Magnoliopsida</taxon>
        <taxon>eudicotyledons</taxon>
        <taxon>Gunneridae</taxon>
        <taxon>Pentapetalae</taxon>
        <taxon>asterids</taxon>
        <taxon>campanulids</taxon>
        <taxon>Asterales</taxon>
        <taxon>Asteraceae</taxon>
        <taxon>Asteroideae</taxon>
        <taxon>Heliantheae alliance</taxon>
        <taxon>Heliantheae</taxon>
        <taxon>Helianthus</taxon>
    </lineage>
</organism>
<keyword evidence="3" id="KW-1003">Cell membrane</keyword>
<evidence type="ECO:0000313" key="12">
    <source>
        <dbReference type="EMBL" id="KAF5793053.1"/>
    </source>
</evidence>
<evidence type="ECO:0000256" key="2">
    <source>
        <dbReference type="ARBA" id="ARBA00009048"/>
    </source>
</evidence>
<evidence type="ECO:0000256" key="8">
    <source>
        <dbReference type="ARBA" id="ARBA00023136"/>
    </source>
</evidence>
<proteinExistence type="inferred from homology"/>
<feature type="compositionally biased region" description="Gly residues" evidence="10">
    <location>
        <begin position="7"/>
        <end position="17"/>
    </location>
</feature>
<dbReference type="PANTHER" id="PTHR10857">
    <property type="entry name" value="COPINE"/>
    <property type="match status" value="1"/>
</dbReference>
<dbReference type="EMBL" id="MNCJ02000324">
    <property type="protein sequence ID" value="KAF5793053.1"/>
    <property type="molecule type" value="Genomic_DNA"/>
</dbReference>
<comment type="similarity">
    <text evidence="2">Belongs to the copine family.</text>
</comment>
<evidence type="ECO:0000256" key="7">
    <source>
        <dbReference type="ARBA" id="ARBA00022837"/>
    </source>
</evidence>
<evidence type="ECO:0000256" key="3">
    <source>
        <dbReference type="ARBA" id="ARBA00022475"/>
    </source>
</evidence>
<reference evidence="12" key="2">
    <citation type="submission" date="2020-06" db="EMBL/GenBank/DDBJ databases">
        <title>Helianthus annuus Genome sequencing and assembly Release 2.</title>
        <authorList>
            <person name="Gouzy J."/>
            <person name="Langlade N."/>
            <person name="Munos S."/>
        </authorList>
    </citation>
    <scope>NUCLEOTIDE SEQUENCE</scope>
    <source>
        <tissue evidence="12">Leaves</tissue>
    </source>
</reference>
<dbReference type="PROSITE" id="PS50004">
    <property type="entry name" value="C2"/>
    <property type="match status" value="1"/>
</dbReference>
<dbReference type="GO" id="GO:0006952">
    <property type="term" value="P:defense response"/>
    <property type="evidence" value="ECO:0007669"/>
    <property type="project" value="UniProtKB-KW"/>
</dbReference>
<keyword evidence="9" id="KW-0449">Lipoprotein</keyword>
<protein>
    <submittedName>
        <fullName evidence="12">C2 domain, protein BONZAI, C2 domain superfamily</fullName>
    </submittedName>
</protein>
<evidence type="ECO:0000259" key="11">
    <source>
        <dbReference type="PROSITE" id="PS50004"/>
    </source>
</evidence>
<dbReference type="InterPro" id="IPR045052">
    <property type="entry name" value="Copine"/>
</dbReference>
<keyword evidence="6" id="KW-0611">Plant defense</keyword>
<dbReference type="Pfam" id="PF00168">
    <property type="entry name" value="C2"/>
    <property type="match status" value="1"/>
</dbReference>
<evidence type="ECO:0000256" key="10">
    <source>
        <dbReference type="SAM" id="MobiDB-lite"/>
    </source>
</evidence>
<dbReference type="Gene3D" id="2.60.40.150">
    <property type="entry name" value="C2 domain"/>
    <property type="match status" value="1"/>
</dbReference>
<feature type="domain" description="C2" evidence="11">
    <location>
        <begin position="30"/>
        <end position="156"/>
    </location>
</feature>
<evidence type="ECO:0000313" key="13">
    <source>
        <dbReference type="Proteomes" id="UP000215914"/>
    </source>
</evidence>
<evidence type="ECO:0000256" key="9">
    <source>
        <dbReference type="ARBA" id="ARBA00023288"/>
    </source>
</evidence>
<dbReference type="FunFam" id="2.60.40.150:FF:000168">
    <property type="entry name" value="Protein BONZAI 1"/>
    <property type="match status" value="1"/>
</dbReference>
<dbReference type="GO" id="GO:0005886">
    <property type="term" value="C:plasma membrane"/>
    <property type="evidence" value="ECO:0007669"/>
    <property type="project" value="UniProtKB-SubCell"/>
</dbReference>
<keyword evidence="7" id="KW-0106">Calcium</keyword>
<evidence type="ECO:0000256" key="4">
    <source>
        <dbReference type="ARBA" id="ARBA00022723"/>
    </source>
</evidence>
<feature type="region of interest" description="Disordered" evidence="10">
    <location>
        <begin position="1"/>
        <end position="31"/>
    </location>
</feature>
<dbReference type="SUPFAM" id="SSF49562">
    <property type="entry name" value="C2 domain (Calcium/lipid-binding domain, CaLB)"/>
    <property type="match status" value="1"/>
</dbReference>
<comment type="caution">
    <text evidence="12">The sequence shown here is derived from an EMBL/GenBank/DDBJ whole genome shotgun (WGS) entry which is preliminary data.</text>
</comment>
<keyword evidence="4" id="KW-0479">Metal-binding</keyword>
<keyword evidence="13" id="KW-1185">Reference proteome</keyword>
<evidence type="ECO:0000256" key="1">
    <source>
        <dbReference type="ARBA" id="ARBA00004193"/>
    </source>
</evidence>
<dbReference type="InterPro" id="IPR035892">
    <property type="entry name" value="C2_domain_sf"/>
</dbReference>
<comment type="subcellular location">
    <subcellularLocation>
        <location evidence="1">Cell membrane</location>
        <topology evidence="1">Lipid-anchor</topology>
    </subcellularLocation>
</comment>
<evidence type="ECO:0000256" key="6">
    <source>
        <dbReference type="ARBA" id="ARBA00022821"/>
    </source>
</evidence>
<dbReference type="Gramene" id="mRNA:HanXRQr2_Chr09g0413061">
    <property type="protein sequence ID" value="mRNA:HanXRQr2_Chr09g0413061"/>
    <property type="gene ID" value="HanXRQr2_Chr09g0413061"/>
</dbReference>
<keyword evidence="5" id="KW-0677">Repeat</keyword>
<gene>
    <name evidence="12" type="ORF">HanXRQr2_Chr09g0413061</name>
</gene>
<dbReference type="PANTHER" id="PTHR10857:SF106">
    <property type="entry name" value="C2 DOMAIN-CONTAINING PROTEIN"/>
    <property type="match status" value="1"/>
</dbReference>
<dbReference type="CDD" id="cd04048">
    <property type="entry name" value="C2A_Copine"/>
    <property type="match status" value="1"/>
</dbReference>
<evidence type="ECO:0000256" key="5">
    <source>
        <dbReference type="ARBA" id="ARBA00022737"/>
    </source>
</evidence>
<dbReference type="GO" id="GO:0005544">
    <property type="term" value="F:calcium-dependent phospholipid binding"/>
    <property type="evidence" value="ECO:0007669"/>
    <property type="project" value="InterPro"/>
</dbReference>
<keyword evidence="8" id="KW-0472">Membrane</keyword>
<reference evidence="12" key="1">
    <citation type="journal article" date="2017" name="Nature">
        <title>The sunflower genome provides insights into oil metabolism, flowering and Asterid evolution.</title>
        <authorList>
            <person name="Badouin H."/>
            <person name="Gouzy J."/>
            <person name="Grassa C.J."/>
            <person name="Murat F."/>
            <person name="Staton S.E."/>
            <person name="Cottret L."/>
            <person name="Lelandais-Briere C."/>
            <person name="Owens G.L."/>
            <person name="Carrere S."/>
            <person name="Mayjonade B."/>
            <person name="Legrand L."/>
            <person name="Gill N."/>
            <person name="Kane N.C."/>
            <person name="Bowers J.E."/>
            <person name="Hubner S."/>
            <person name="Bellec A."/>
            <person name="Berard A."/>
            <person name="Berges H."/>
            <person name="Blanchet N."/>
            <person name="Boniface M.C."/>
            <person name="Brunel D."/>
            <person name="Catrice O."/>
            <person name="Chaidir N."/>
            <person name="Claudel C."/>
            <person name="Donnadieu C."/>
            <person name="Faraut T."/>
            <person name="Fievet G."/>
            <person name="Helmstetter N."/>
            <person name="King M."/>
            <person name="Knapp S.J."/>
            <person name="Lai Z."/>
            <person name="Le Paslier M.C."/>
            <person name="Lippi Y."/>
            <person name="Lorenzon L."/>
            <person name="Mandel J.R."/>
            <person name="Marage G."/>
            <person name="Marchand G."/>
            <person name="Marquand E."/>
            <person name="Bret-Mestries E."/>
            <person name="Morien E."/>
            <person name="Nambeesan S."/>
            <person name="Nguyen T."/>
            <person name="Pegot-Espagnet P."/>
            <person name="Pouilly N."/>
            <person name="Raftis F."/>
            <person name="Sallet E."/>
            <person name="Schiex T."/>
            <person name="Thomas J."/>
            <person name="Vandecasteele C."/>
            <person name="Vares D."/>
            <person name="Vear F."/>
            <person name="Vautrin S."/>
            <person name="Crespi M."/>
            <person name="Mangin B."/>
            <person name="Burke J.M."/>
            <person name="Salse J."/>
            <person name="Munos S."/>
            <person name="Vincourt P."/>
            <person name="Rieseberg L.H."/>
            <person name="Langlade N.B."/>
        </authorList>
    </citation>
    <scope>NUCLEOTIDE SEQUENCE</scope>
    <source>
        <tissue evidence="12">Leaves</tissue>
    </source>
</reference>
<dbReference type="InterPro" id="IPR000008">
    <property type="entry name" value="C2_dom"/>
</dbReference>
<sequence length="156" mass="17159">MGNCCLGSGGDGGGQSAVGGSSSHPDANAPNDAVEGFLRTRGYHGLYTQIELSLSASNLRDRDVLSKSDPMVVIYTKGRDGSLQELGRTEVVLNSLSPQWIKKVIINYYFEMVQTLVFHVYDIDTQFHGLDEKMLKLDEQQLLGEATCSLSENFFF</sequence>
<dbReference type="GO" id="GO:0046872">
    <property type="term" value="F:metal ion binding"/>
    <property type="evidence" value="ECO:0007669"/>
    <property type="project" value="UniProtKB-KW"/>
</dbReference>
<dbReference type="Proteomes" id="UP000215914">
    <property type="component" value="Unassembled WGS sequence"/>
</dbReference>
<dbReference type="AlphaFoldDB" id="A0A9K3I9Y7"/>
<accession>A0A9K3I9Y7</accession>
<name>A0A9K3I9Y7_HELAN</name>